<sequence length="252" mass="24667">MEPSPDPRPFALAMPLLLFAQGIVAWVDQLDGRSGDGALGGASAVLLVATVASAFWLAALLAAVLPRGLGPSLGVVATGLGAGATTLVTLGDPTGPIGGVFDGVFGMVLGRAVSSAPAALTAGGPVLVGAGLALLLAAQTRAGRMPLGSLALAALAAVVVASPFGLVPLGAVLLLIALGPVLRGPEPAESVPARPHPAMGEPSDSATAAAKVRPAGGPAAYALTVERHGARPVGDPGMRPHSAEAWRPASRR</sequence>
<feature type="region of interest" description="Disordered" evidence="1">
    <location>
        <begin position="227"/>
        <end position="252"/>
    </location>
</feature>
<keyword evidence="2" id="KW-0812">Transmembrane</keyword>
<feature type="transmembrane region" description="Helical" evidence="2">
    <location>
        <begin position="150"/>
        <end position="178"/>
    </location>
</feature>
<protein>
    <submittedName>
        <fullName evidence="3">Uncharacterized protein</fullName>
    </submittedName>
</protein>
<evidence type="ECO:0000256" key="1">
    <source>
        <dbReference type="SAM" id="MobiDB-lite"/>
    </source>
</evidence>
<proteinExistence type="predicted"/>
<comment type="caution">
    <text evidence="3">The sequence shown here is derived from an EMBL/GenBank/DDBJ whole genome shotgun (WGS) entry which is preliminary data.</text>
</comment>
<keyword evidence="2" id="KW-0472">Membrane</keyword>
<dbReference type="STRING" id="1386089.N865_15800"/>
<evidence type="ECO:0000313" key="3">
    <source>
        <dbReference type="EMBL" id="EWT00411.1"/>
    </source>
</evidence>
<keyword evidence="2" id="KW-1133">Transmembrane helix</keyword>
<dbReference type="Proteomes" id="UP000019489">
    <property type="component" value="Unassembled WGS sequence"/>
</dbReference>
<evidence type="ECO:0000256" key="2">
    <source>
        <dbReference type="SAM" id="Phobius"/>
    </source>
</evidence>
<feature type="transmembrane region" description="Helical" evidence="2">
    <location>
        <begin position="72"/>
        <end position="91"/>
    </location>
</feature>
<feature type="transmembrane region" description="Helical" evidence="2">
    <location>
        <begin position="41"/>
        <end position="65"/>
    </location>
</feature>
<dbReference type="EMBL" id="AWSA01000044">
    <property type="protein sequence ID" value="EWT00411.1"/>
    <property type="molecule type" value="Genomic_DNA"/>
</dbReference>
<dbReference type="RefSeq" id="WP_034808450.1">
    <property type="nucleotide sequence ID" value="NZ_AWSA01000044.1"/>
</dbReference>
<organism evidence="3 4">
    <name type="scientific">Intrasporangium oryzae NRRL B-24470</name>
    <dbReference type="NCBI Taxonomy" id="1386089"/>
    <lineage>
        <taxon>Bacteria</taxon>
        <taxon>Bacillati</taxon>
        <taxon>Actinomycetota</taxon>
        <taxon>Actinomycetes</taxon>
        <taxon>Micrococcales</taxon>
        <taxon>Intrasporangiaceae</taxon>
        <taxon>Intrasporangium</taxon>
    </lineage>
</organism>
<keyword evidence="4" id="KW-1185">Reference proteome</keyword>
<gene>
    <name evidence="3" type="ORF">N865_15800</name>
</gene>
<name>W9G2R2_9MICO</name>
<reference evidence="3 4" key="1">
    <citation type="submission" date="2013-08" db="EMBL/GenBank/DDBJ databases">
        <title>Intrasporangium oryzae NRRL B-24470.</title>
        <authorList>
            <person name="Liu H."/>
            <person name="Wang G."/>
        </authorList>
    </citation>
    <scope>NUCLEOTIDE SEQUENCE [LARGE SCALE GENOMIC DNA]</scope>
    <source>
        <strain evidence="3 4">NRRL B-24470</strain>
    </source>
</reference>
<feature type="region of interest" description="Disordered" evidence="1">
    <location>
        <begin position="187"/>
        <end position="214"/>
    </location>
</feature>
<evidence type="ECO:0000313" key="4">
    <source>
        <dbReference type="Proteomes" id="UP000019489"/>
    </source>
</evidence>
<accession>W9G2R2</accession>
<feature type="transmembrane region" description="Helical" evidence="2">
    <location>
        <begin position="116"/>
        <end position="138"/>
    </location>
</feature>
<dbReference type="AlphaFoldDB" id="W9G2R2"/>